<dbReference type="InterPro" id="IPR001509">
    <property type="entry name" value="Epimerase_deHydtase"/>
</dbReference>
<feature type="domain" description="NAD-dependent epimerase/dehydratase" evidence="1">
    <location>
        <begin position="14"/>
        <end position="257"/>
    </location>
</feature>
<dbReference type="Gene3D" id="3.40.50.720">
    <property type="entry name" value="NAD(P)-binding Rossmann-like Domain"/>
    <property type="match status" value="1"/>
</dbReference>
<dbReference type="AlphaFoldDB" id="A0A1I6I409"/>
<reference evidence="3" key="1">
    <citation type="submission" date="2016-10" db="EMBL/GenBank/DDBJ databases">
        <authorList>
            <person name="Varghese N."/>
            <person name="Submissions S."/>
        </authorList>
    </citation>
    <scope>NUCLEOTIDE SEQUENCE [LARGE SCALE GENOMIC DNA]</scope>
    <source>
        <strain evidence="3">CGMCC 1.7736</strain>
    </source>
</reference>
<dbReference type="SUPFAM" id="SSF51735">
    <property type="entry name" value="NAD(P)-binding Rossmann-fold domains"/>
    <property type="match status" value="1"/>
</dbReference>
<organism evidence="2 3">
    <name type="scientific">Halogeometricum rufum</name>
    <dbReference type="NCBI Taxonomy" id="553469"/>
    <lineage>
        <taxon>Archaea</taxon>
        <taxon>Methanobacteriati</taxon>
        <taxon>Methanobacteriota</taxon>
        <taxon>Stenosarchaea group</taxon>
        <taxon>Halobacteria</taxon>
        <taxon>Halobacteriales</taxon>
        <taxon>Haloferacaceae</taxon>
        <taxon>Halogeometricum</taxon>
    </lineage>
</organism>
<dbReference type="PANTHER" id="PTHR43245">
    <property type="entry name" value="BIFUNCTIONAL POLYMYXIN RESISTANCE PROTEIN ARNA"/>
    <property type="match status" value="1"/>
</dbReference>
<dbReference type="EMBL" id="FOYT01000002">
    <property type="protein sequence ID" value="SFR61130.1"/>
    <property type="molecule type" value="Genomic_DNA"/>
</dbReference>
<name>A0A1I6I409_9EURY</name>
<dbReference type="Proteomes" id="UP000198531">
    <property type="component" value="Unassembled WGS sequence"/>
</dbReference>
<dbReference type="Pfam" id="PF01370">
    <property type="entry name" value="Epimerase"/>
    <property type="match status" value="1"/>
</dbReference>
<sequence>MRDARKSPVVSQKVAITGGAGFLGSHIVDYFVEQGEDVVVVDDFSSGEAENLEQSADDVEIRELDLRSEDAIDGLDDIDVVVHLAAKIGGIGYFHHVPADIIAMNDAMNKVVFDAAVEHDFDRVVYASSSMVYERATEFPVTEDQISEIPPPDSAYGFQKLAGEYYCRAYHDQYDVEYSIFRPFNAVGPREPPGEEVGQAHVIPDFVLKILDKEQYPLKILGDGRQVRSFTNVRDIARGVYLCSFEDAAANDHFNLGSEEGVSMRDLARKIWERSGREVDIEFETTEAFAHDVQKRVPSSQKAQEVLGWEPEITLDESLEQYIGWYEEEVL</sequence>
<evidence type="ECO:0000313" key="3">
    <source>
        <dbReference type="Proteomes" id="UP000198531"/>
    </source>
</evidence>
<evidence type="ECO:0000313" key="2">
    <source>
        <dbReference type="EMBL" id="SFR61130.1"/>
    </source>
</evidence>
<protein>
    <submittedName>
        <fullName evidence="2">Nucleoside-diphosphate-sugar epimerase</fullName>
    </submittedName>
</protein>
<dbReference type="InterPro" id="IPR036291">
    <property type="entry name" value="NAD(P)-bd_dom_sf"/>
</dbReference>
<dbReference type="STRING" id="553469.SAMN04487947_2802"/>
<dbReference type="InterPro" id="IPR050177">
    <property type="entry name" value="Lipid_A_modif_metabolic_enz"/>
</dbReference>
<dbReference type="PANTHER" id="PTHR43245:SF13">
    <property type="entry name" value="UDP-D-APIOSE_UDP-D-XYLOSE SYNTHASE 2"/>
    <property type="match status" value="1"/>
</dbReference>
<accession>A0A1I6I409</accession>
<proteinExistence type="predicted"/>
<keyword evidence="3" id="KW-1185">Reference proteome</keyword>
<gene>
    <name evidence="2" type="ORF">SAMN04487947_2802</name>
</gene>
<evidence type="ECO:0000259" key="1">
    <source>
        <dbReference type="Pfam" id="PF01370"/>
    </source>
</evidence>